<dbReference type="PROSITE" id="PS51171">
    <property type="entry name" value="PREPHENATE_DEHYDR_3"/>
    <property type="match status" value="1"/>
</dbReference>
<evidence type="ECO:0000256" key="2">
    <source>
        <dbReference type="ARBA" id="ARBA00013147"/>
    </source>
</evidence>
<dbReference type="NCBIfam" id="NF008866">
    <property type="entry name" value="PRK11899.1"/>
    <property type="match status" value="1"/>
</dbReference>
<proteinExistence type="predicted"/>
<reference evidence="9 10" key="1">
    <citation type="submission" date="2016-10" db="EMBL/GenBank/DDBJ databases">
        <authorList>
            <person name="Varghese N."/>
            <person name="Submissions S."/>
        </authorList>
    </citation>
    <scope>NUCLEOTIDE SEQUENCE [LARGE SCALE GENOMIC DNA]</scope>
    <source>
        <strain evidence="9 10">DSM 9169</strain>
    </source>
</reference>
<dbReference type="Proteomes" id="UP000198976">
    <property type="component" value="Chromosome I"/>
</dbReference>
<dbReference type="EC" id="4.2.1.51" evidence="2"/>
<dbReference type="InterPro" id="IPR018528">
    <property type="entry name" value="Preph_deHydtase_CS"/>
</dbReference>
<evidence type="ECO:0000256" key="3">
    <source>
        <dbReference type="ARBA" id="ARBA00022605"/>
    </source>
</evidence>
<evidence type="ECO:0000256" key="6">
    <source>
        <dbReference type="ARBA" id="ARBA00023239"/>
    </source>
</evidence>
<evidence type="ECO:0000256" key="1">
    <source>
        <dbReference type="ARBA" id="ARBA00004741"/>
    </source>
</evidence>
<organism evidence="9 10">
    <name type="scientific">Schaalia radingae</name>
    <dbReference type="NCBI Taxonomy" id="131110"/>
    <lineage>
        <taxon>Bacteria</taxon>
        <taxon>Bacillati</taxon>
        <taxon>Actinomycetota</taxon>
        <taxon>Actinomycetes</taxon>
        <taxon>Actinomycetales</taxon>
        <taxon>Actinomycetaceae</taxon>
        <taxon>Schaalia</taxon>
    </lineage>
</organism>
<evidence type="ECO:0000313" key="9">
    <source>
        <dbReference type="EMBL" id="SDU06433.1"/>
    </source>
</evidence>
<dbReference type="CDD" id="cd13631">
    <property type="entry name" value="PBP2_Ct-PDT_like"/>
    <property type="match status" value="1"/>
</dbReference>
<dbReference type="InterPro" id="IPR045865">
    <property type="entry name" value="ACT-like_dom_sf"/>
</dbReference>
<dbReference type="PANTHER" id="PTHR21022">
    <property type="entry name" value="PREPHENATE DEHYDRATASE P PROTEIN"/>
    <property type="match status" value="1"/>
</dbReference>
<dbReference type="PIRSF" id="PIRSF001500">
    <property type="entry name" value="Chor_mut_pdt_Ppr"/>
    <property type="match status" value="1"/>
</dbReference>
<name>A0ABY0VBU1_9ACTO</name>
<evidence type="ECO:0000256" key="4">
    <source>
        <dbReference type="ARBA" id="ARBA00023141"/>
    </source>
</evidence>
<dbReference type="PANTHER" id="PTHR21022:SF19">
    <property type="entry name" value="PREPHENATE DEHYDRATASE-RELATED"/>
    <property type="match status" value="1"/>
</dbReference>
<evidence type="ECO:0000313" key="10">
    <source>
        <dbReference type="Proteomes" id="UP000198976"/>
    </source>
</evidence>
<dbReference type="PROSITE" id="PS00857">
    <property type="entry name" value="PREPHENATE_DEHYDR_1"/>
    <property type="match status" value="1"/>
</dbReference>
<dbReference type="Pfam" id="PF00800">
    <property type="entry name" value="PDT"/>
    <property type="match status" value="1"/>
</dbReference>
<protein>
    <recommendedName>
        <fullName evidence="2">prephenate dehydratase</fullName>
        <ecNumber evidence="2">4.2.1.51</ecNumber>
    </recommendedName>
</protein>
<dbReference type="EMBL" id="LT629792">
    <property type="protein sequence ID" value="SDU06433.1"/>
    <property type="molecule type" value="Genomic_DNA"/>
</dbReference>
<accession>A0ABY0VBU1</accession>
<sequence>MTRGMTVAIQGEAGSNSEVGALQLFPDATIAPCETFTAAFDAVHDQAADVAVIPVENSSAGRVADPHQLLPNSGLYITRELFLPIHFDLVAPQGATLESIRSVRSHVHAFGQCTKLFANWKWTRHISADTAGAAREVAMMGNRSVAALAPSGIADKFDLAVLQSHVEDNDNNATRFLVLSPKPEVSQTRPAITTVLFRTKNVPAALYKCLGGFATNSVNMTKLESYQLGGSFCATQFYVDLDGHMEDPNVKRALDELHFYVADMKVMGCYPADPYREELA</sequence>
<dbReference type="Gene3D" id="3.40.190.10">
    <property type="entry name" value="Periplasmic binding protein-like II"/>
    <property type="match status" value="2"/>
</dbReference>
<comment type="pathway">
    <text evidence="1">Amino-acid biosynthesis; L-phenylalanine biosynthesis; phenylpyruvate from prephenate: step 1/1.</text>
</comment>
<dbReference type="RefSeq" id="WP_058237457.1">
    <property type="nucleotide sequence ID" value="NZ_LT629792.1"/>
</dbReference>
<dbReference type="CDD" id="cd04905">
    <property type="entry name" value="ACT_CM-PDT"/>
    <property type="match status" value="1"/>
</dbReference>
<comment type="catalytic activity">
    <reaction evidence="7">
        <text>prephenate + H(+) = 3-phenylpyruvate + CO2 + H2O</text>
        <dbReference type="Rhea" id="RHEA:21648"/>
        <dbReference type="ChEBI" id="CHEBI:15377"/>
        <dbReference type="ChEBI" id="CHEBI:15378"/>
        <dbReference type="ChEBI" id="CHEBI:16526"/>
        <dbReference type="ChEBI" id="CHEBI:18005"/>
        <dbReference type="ChEBI" id="CHEBI:29934"/>
        <dbReference type="EC" id="4.2.1.51"/>
    </reaction>
</comment>
<gene>
    <name evidence="9" type="ORF">SAMN04489714_1946</name>
</gene>
<dbReference type="Gene3D" id="3.30.70.260">
    <property type="match status" value="1"/>
</dbReference>
<evidence type="ECO:0000256" key="5">
    <source>
        <dbReference type="ARBA" id="ARBA00023222"/>
    </source>
</evidence>
<keyword evidence="10" id="KW-1185">Reference proteome</keyword>
<keyword evidence="6" id="KW-0456">Lyase</keyword>
<evidence type="ECO:0000256" key="7">
    <source>
        <dbReference type="ARBA" id="ARBA00047848"/>
    </source>
</evidence>
<evidence type="ECO:0000259" key="8">
    <source>
        <dbReference type="PROSITE" id="PS51171"/>
    </source>
</evidence>
<keyword evidence="3" id="KW-0028">Amino-acid biosynthesis</keyword>
<dbReference type="SUPFAM" id="SSF55021">
    <property type="entry name" value="ACT-like"/>
    <property type="match status" value="1"/>
</dbReference>
<dbReference type="InterPro" id="IPR001086">
    <property type="entry name" value="Preph_deHydtase"/>
</dbReference>
<dbReference type="InterPro" id="IPR008242">
    <property type="entry name" value="Chor_mutase/pphenate_deHydtase"/>
</dbReference>
<feature type="domain" description="Prephenate dehydratase" evidence="8">
    <location>
        <begin position="6"/>
        <end position="181"/>
    </location>
</feature>
<keyword evidence="4" id="KW-0057">Aromatic amino acid biosynthesis</keyword>
<keyword evidence="5" id="KW-0584">Phenylalanine biosynthesis</keyword>
<dbReference type="SUPFAM" id="SSF53850">
    <property type="entry name" value="Periplasmic binding protein-like II"/>
    <property type="match status" value="1"/>
</dbReference>